<evidence type="ECO:0000313" key="2">
    <source>
        <dbReference type="Proteomes" id="UP001605036"/>
    </source>
</evidence>
<dbReference type="EMBL" id="JBHFFA010000004">
    <property type="protein sequence ID" value="KAL2632103.1"/>
    <property type="molecule type" value="Genomic_DNA"/>
</dbReference>
<comment type="caution">
    <text evidence="1">The sequence shown here is derived from an EMBL/GenBank/DDBJ whole genome shotgun (WGS) entry which is preliminary data.</text>
</comment>
<proteinExistence type="predicted"/>
<reference evidence="1 2" key="1">
    <citation type="submission" date="2024-09" db="EMBL/GenBank/DDBJ databases">
        <title>Chromosome-scale assembly of Riccia fluitans.</title>
        <authorList>
            <person name="Paukszto L."/>
            <person name="Sawicki J."/>
            <person name="Karawczyk K."/>
            <person name="Piernik-Szablinska J."/>
            <person name="Szczecinska M."/>
            <person name="Mazdziarz M."/>
        </authorList>
    </citation>
    <scope>NUCLEOTIDE SEQUENCE [LARGE SCALE GENOMIC DNA]</scope>
    <source>
        <strain evidence="1">Rf_01</strain>
        <tissue evidence="1">Aerial parts of the thallus</tissue>
    </source>
</reference>
<name>A0ABD1YMV2_9MARC</name>
<protein>
    <submittedName>
        <fullName evidence="1">Uncharacterized protein</fullName>
    </submittedName>
</protein>
<dbReference type="AlphaFoldDB" id="A0ABD1YMV2"/>
<organism evidence="1 2">
    <name type="scientific">Riccia fluitans</name>
    <dbReference type="NCBI Taxonomy" id="41844"/>
    <lineage>
        <taxon>Eukaryota</taxon>
        <taxon>Viridiplantae</taxon>
        <taxon>Streptophyta</taxon>
        <taxon>Embryophyta</taxon>
        <taxon>Marchantiophyta</taxon>
        <taxon>Marchantiopsida</taxon>
        <taxon>Marchantiidae</taxon>
        <taxon>Marchantiales</taxon>
        <taxon>Ricciaceae</taxon>
        <taxon>Riccia</taxon>
    </lineage>
</organism>
<evidence type="ECO:0000313" key="1">
    <source>
        <dbReference type="EMBL" id="KAL2632103.1"/>
    </source>
</evidence>
<gene>
    <name evidence="1" type="ORF">R1flu_016789</name>
</gene>
<accession>A0ABD1YMV2</accession>
<dbReference type="Proteomes" id="UP001605036">
    <property type="component" value="Unassembled WGS sequence"/>
</dbReference>
<keyword evidence="2" id="KW-1185">Reference proteome</keyword>
<sequence>MWRAMKQLRRGHNTKQREIASEKLWSAQSFQASRSLKVDDVLLLMIIMMALDIDLKMLTEVPDSKILSLKAVQD</sequence>